<dbReference type="Pfam" id="PF13858">
    <property type="entry name" value="DUF4199"/>
    <property type="match status" value="1"/>
</dbReference>
<organism evidence="2 3">
    <name type="scientific">Pedobacter mendelii</name>
    <dbReference type="NCBI Taxonomy" id="1908240"/>
    <lineage>
        <taxon>Bacteria</taxon>
        <taxon>Pseudomonadati</taxon>
        <taxon>Bacteroidota</taxon>
        <taxon>Sphingobacteriia</taxon>
        <taxon>Sphingobacteriales</taxon>
        <taxon>Sphingobacteriaceae</taxon>
        <taxon>Pedobacter</taxon>
    </lineage>
</organism>
<comment type="caution">
    <text evidence="2">The sequence shown here is derived from an EMBL/GenBank/DDBJ whole genome shotgun (WGS) entry which is preliminary data.</text>
</comment>
<keyword evidence="3" id="KW-1185">Reference proteome</keyword>
<feature type="transmembrane region" description="Helical" evidence="1">
    <location>
        <begin position="79"/>
        <end position="101"/>
    </location>
</feature>
<evidence type="ECO:0000313" key="2">
    <source>
        <dbReference type="EMBL" id="GGI23902.1"/>
    </source>
</evidence>
<feature type="transmembrane region" description="Helical" evidence="1">
    <location>
        <begin position="38"/>
        <end position="58"/>
    </location>
</feature>
<protein>
    <recommendedName>
        <fullName evidence="4">DUF4199 domain-containing protein</fullName>
    </recommendedName>
</protein>
<feature type="transmembrane region" description="Helical" evidence="1">
    <location>
        <begin position="153"/>
        <end position="174"/>
    </location>
</feature>
<dbReference type="InterPro" id="IPR025250">
    <property type="entry name" value="DUF4199"/>
</dbReference>
<dbReference type="RefSeq" id="WP_188412156.1">
    <property type="nucleotide sequence ID" value="NZ_BMDJ01000002.1"/>
</dbReference>
<keyword evidence="1" id="KW-1133">Transmembrane helix</keyword>
<proteinExistence type="predicted"/>
<evidence type="ECO:0000256" key="1">
    <source>
        <dbReference type="SAM" id="Phobius"/>
    </source>
</evidence>
<dbReference type="EMBL" id="BMDJ01000002">
    <property type="protein sequence ID" value="GGI23902.1"/>
    <property type="molecule type" value="Genomic_DNA"/>
</dbReference>
<accession>A0ABQ2BH28</accession>
<keyword evidence="1" id="KW-0472">Membrane</keyword>
<name>A0ABQ2BH28_9SPHI</name>
<dbReference type="Proteomes" id="UP000645390">
    <property type="component" value="Unassembled WGS sequence"/>
</dbReference>
<evidence type="ECO:0000313" key="3">
    <source>
        <dbReference type="Proteomes" id="UP000645390"/>
    </source>
</evidence>
<feature type="transmembrane region" description="Helical" evidence="1">
    <location>
        <begin position="12"/>
        <end position="32"/>
    </location>
</feature>
<gene>
    <name evidence="2" type="ORF">GCM10008119_09980</name>
</gene>
<evidence type="ECO:0008006" key="4">
    <source>
        <dbReference type="Google" id="ProtNLM"/>
    </source>
</evidence>
<reference evidence="3" key="1">
    <citation type="journal article" date="2019" name="Int. J. Syst. Evol. Microbiol.">
        <title>The Global Catalogue of Microorganisms (GCM) 10K type strain sequencing project: providing services to taxonomists for standard genome sequencing and annotation.</title>
        <authorList>
            <consortium name="The Broad Institute Genomics Platform"/>
            <consortium name="The Broad Institute Genome Sequencing Center for Infectious Disease"/>
            <person name="Wu L."/>
            <person name="Ma J."/>
        </authorList>
    </citation>
    <scope>NUCLEOTIDE SEQUENCE [LARGE SCALE GENOMIC DNA]</scope>
    <source>
        <strain evidence="3">CCM 8939</strain>
    </source>
</reference>
<keyword evidence="1" id="KW-0812">Transmembrane</keyword>
<sequence>MDKSTLITKLSLKYGFILAAVSIVISLTLYFINPVMLYTNFALPFVILIIFIALLVFVGINIRKEIGGYWTFGEAFKSFLIIALILAFTSVLYNVVLMTLIDPDLPSKAASAIEESQRSMMEKFGMGADQIDEAMAKAGNMQEKLAPTFKNSFTSFGVSLALYGVLSLILAAILKKKEPVTFNTLPEQEA</sequence>